<dbReference type="Proteomes" id="UP000281112">
    <property type="component" value="Unassembled WGS sequence"/>
</dbReference>
<keyword evidence="4" id="KW-0408">Iron</keyword>
<comment type="subcellular location">
    <subcellularLocation>
        <location evidence="1">Cell envelope</location>
    </subcellularLocation>
</comment>
<dbReference type="PANTHER" id="PTHR30532:SF24">
    <property type="entry name" value="FERRIC ENTEROBACTIN-BINDING PERIPLASMIC PROTEIN FEPB"/>
    <property type="match status" value="1"/>
</dbReference>
<feature type="domain" description="Fe/B12 periplasmic-binding" evidence="7">
    <location>
        <begin position="54"/>
        <end position="319"/>
    </location>
</feature>
<comment type="similarity">
    <text evidence="2">Belongs to the bacterial solute-binding protein 8 family.</text>
</comment>
<proteinExistence type="inferred from homology"/>
<dbReference type="GO" id="GO:1901678">
    <property type="term" value="P:iron coordination entity transport"/>
    <property type="evidence" value="ECO:0007669"/>
    <property type="project" value="UniProtKB-ARBA"/>
</dbReference>
<comment type="caution">
    <text evidence="8">The sequence shown here is derived from an EMBL/GenBank/DDBJ whole genome shotgun (WGS) entry which is preliminary data.</text>
</comment>
<evidence type="ECO:0000313" key="8">
    <source>
        <dbReference type="EMBL" id="RQW62400.1"/>
    </source>
</evidence>
<accession>A0A3N9TEE8</accession>
<evidence type="ECO:0000256" key="2">
    <source>
        <dbReference type="ARBA" id="ARBA00008814"/>
    </source>
</evidence>
<dbReference type="AlphaFoldDB" id="A0A3N9TEE8"/>
<keyword evidence="4" id="KW-0406">Ion transport</keyword>
<dbReference type="OrthoDB" id="9793175at2"/>
<evidence type="ECO:0000313" key="9">
    <source>
        <dbReference type="Proteomes" id="UP000281112"/>
    </source>
</evidence>
<name>A0A3N9TEE8_9VIBR</name>
<sequence length="320" mass="35189">MRIAMIRNIICALGILLLTCNLISTAYASDVDNWPRRFENSDSTFTTINAKPTRVLSTSVTVTGTLLAINAPVIASATTTYGHFFEQWKEVAQQREVMPLWPAGSVDIEQAMAIQPDLIIVSLSGADSALDQINQLQQIAPTIVVDYGSMSWQELATKLGYALGIEEQVKKKIDQFNQDIAQVRSSTKLPQGMANIISYHGPGMANPIATPDSAHGKLLTSLGFTIESPNPEWNDTATNRNNFVWSHYENLSQLKSRTTFLLSADDSLAQDFIADPILQNVPSVKSRRVYGLGKNSFRIDYYSALEIIAGVKAHFSSSDN</sequence>
<reference evidence="8 9" key="1">
    <citation type="submission" date="2018-11" db="EMBL/GenBank/DDBJ databases">
        <title>Vibrio LJC006 sp. nov., isolated from seawater during the bloom of the enteromorpha.</title>
        <authorList>
            <person name="Liang J."/>
        </authorList>
    </citation>
    <scope>NUCLEOTIDE SEQUENCE [LARGE SCALE GENOMIC DNA]</scope>
    <source>
        <strain evidence="8 9">LJC006</strain>
    </source>
</reference>
<protein>
    <submittedName>
        <fullName evidence="8">Fe2+-enterobactin ABC transporter substrate-binding protein</fullName>
    </submittedName>
</protein>
<dbReference type="InterPro" id="IPR002491">
    <property type="entry name" value="ABC_transptr_periplasmic_BD"/>
</dbReference>
<dbReference type="NCBIfam" id="NF008200">
    <property type="entry name" value="PRK10957.1"/>
    <property type="match status" value="1"/>
</dbReference>
<dbReference type="InterPro" id="IPR051313">
    <property type="entry name" value="Bact_iron-sidero_bind"/>
</dbReference>
<dbReference type="PANTHER" id="PTHR30532">
    <property type="entry name" value="IRON III DICITRATE-BINDING PERIPLASMIC PROTEIN"/>
    <property type="match status" value="1"/>
</dbReference>
<keyword evidence="4" id="KW-0410">Iron transport</keyword>
<feature type="chain" id="PRO_5018252558" evidence="6">
    <location>
        <begin position="29"/>
        <end position="320"/>
    </location>
</feature>
<feature type="signal peptide" evidence="6">
    <location>
        <begin position="1"/>
        <end position="28"/>
    </location>
</feature>
<dbReference type="PROSITE" id="PS50983">
    <property type="entry name" value="FE_B12_PBP"/>
    <property type="match status" value="1"/>
</dbReference>
<dbReference type="EMBL" id="RJVQ01000006">
    <property type="protein sequence ID" value="RQW62400.1"/>
    <property type="molecule type" value="Genomic_DNA"/>
</dbReference>
<keyword evidence="5 6" id="KW-0732">Signal</keyword>
<dbReference type="Pfam" id="PF01497">
    <property type="entry name" value="Peripla_BP_2"/>
    <property type="match status" value="1"/>
</dbReference>
<keyword evidence="9" id="KW-1185">Reference proteome</keyword>
<gene>
    <name evidence="8" type="ORF">EES38_14575</name>
</gene>
<dbReference type="Gene3D" id="3.40.50.1980">
    <property type="entry name" value="Nitrogenase molybdenum iron protein domain"/>
    <property type="match status" value="2"/>
</dbReference>
<dbReference type="GO" id="GO:0030288">
    <property type="term" value="C:outer membrane-bounded periplasmic space"/>
    <property type="evidence" value="ECO:0007669"/>
    <property type="project" value="TreeGrafter"/>
</dbReference>
<evidence type="ECO:0000256" key="1">
    <source>
        <dbReference type="ARBA" id="ARBA00004196"/>
    </source>
</evidence>
<dbReference type="SUPFAM" id="SSF53807">
    <property type="entry name" value="Helical backbone' metal receptor"/>
    <property type="match status" value="1"/>
</dbReference>
<evidence type="ECO:0000259" key="7">
    <source>
        <dbReference type="PROSITE" id="PS50983"/>
    </source>
</evidence>
<evidence type="ECO:0000256" key="3">
    <source>
        <dbReference type="ARBA" id="ARBA00022448"/>
    </source>
</evidence>
<keyword evidence="3" id="KW-0813">Transport</keyword>
<evidence type="ECO:0000256" key="6">
    <source>
        <dbReference type="SAM" id="SignalP"/>
    </source>
</evidence>
<organism evidence="8 9">
    <name type="scientific">Vibrio viridaestus</name>
    <dbReference type="NCBI Taxonomy" id="2487322"/>
    <lineage>
        <taxon>Bacteria</taxon>
        <taxon>Pseudomonadati</taxon>
        <taxon>Pseudomonadota</taxon>
        <taxon>Gammaproteobacteria</taxon>
        <taxon>Vibrionales</taxon>
        <taxon>Vibrionaceae</taxon>
        <taxon>Vibrio</taxon>
    </lineage>
</organism>
<evidence type="ECO:0000256" key="4">
    <source>
        <dbReference type="ARBA" id="ARBA00022496"/>
    </source>
</evidence>
<dbReference type="FunFam" id="3.40.50.1980:FF:000009">
    <property type="entry name" value="Iron-enterobactin transporter periplasmic binding protein"/>
    <property type="match status" value="1"/>
</dbReference>
<evidence type="ECO:0000256" key="5">
    <source>
        <dbReference type="ARBA" id="ARBA00022729"/>
    </source>
</evidence>